<dbReference type="InterPro" id="IPR003661">
    <property type="entry name" value="HisK_dim/P_dom"/>
</dbReference>
<evidence type="ECO:0000313" key="7">
    <source>
        <dbReference type="EMBL" id="MCV2402534.1"/>
    </source>
</evidence>
<dbReference type="EC" id="2.7.13.3" evidence="2"/>
<dbReference type="EMBL" id="JAOVZB010000002">
    <property type="protein sequence ID" value="MCV2402534.1"/>
    <property type="molecule type" value="Genomic_DNA"/>
</dbReference>
<evidence type="ECO:0000259" key="6">
    <source>
        <dbReference type="PROSITE" id="PS50109"/>
    </source>
</evidence>
<dbReference type="SMART" id="SM00388">
    <property type="entry name" value="HisKA"/>
    <property type="match status" value="1"/>
</dbReference>
<dbReference type="PROSITE" id="PS50109">
    <property type="entry name" value="HIS_KIN"/>
    <property type="match status" value="1"/>
</dbReference>
<dbReference type="Gene3D" id="1.10.287.130">
    <property type="match status" value="1"/>
</dbReference>
<evidence type="ECO:0000256" key="2">
    <source>
        <dbReference type="ARBA" id="ARBA00012438"/>
    </source>
</evidence>
<keyword evidence="8" id="KW-1185">Reference proteome</keyword>
<dbReference type="Pfam" id="PF00512">
    <property type="entry name" value="HisKA"/>
    <property type="match status" value="1"/>
</dbReference>
<proteinExistence type="predicted"/>
<evidence type="ECO:0000256" key="3">
    <source>
        <dbReference type="ARBA" id="ARBA00022553"/>
    </source>
</evidence>
<dbReference type="CDD" id="cd00075">
    <property type="entry name" value="HATPase"/>
    <property type="match status" value="1"/>
</dbReference>
<protein>
    <recommendedName>
        <fullName evidence="2">histidine kinase</fullName>
        <ecNumber evidence="2">2.7.13.3</ecNumber>
    </recommendedName>
</protein>
<dbReference type="InterPro" id="IPR000014">
    <property type="entry name" value="PAS"/>
</dbReference>
<dbReference type="GO" id="GO:0016301">
    <property type="term" value="F:kinase activity"/>
    <property type="evidence" value="ECO:0007669"/>
    <property type="project" value="UniProtKB-KW"/>
</dbReference>
<keyword evidence="4" id="KW-0808">Transferase</keyword>
<dbReference type="SUPFAM" id="SSF55785">
    <property type="entry name" value="PYP-like sensor domain (PAS domain)"/>
    <property type="match status" value="1"/>
</dbReference>
<dbReference type="SMART" id="SM00387">
    <property type="entry name" value="HATPase_c"/>
    <property type="match status" value="1"/>
</dbReference>
<dbReference type="SUPFAM" id="SSF47384">
    <property type="entry name" value="Homodimeric domain of signal transducing histidine kinase"/>
    <property type="match status" value="1"/>
</dbReference>
<dbReference type="PANTHER" id="PTHR43304:SF1">
    <property type="entry name" value="PAC DOMAIN-CONTAINING PROTEIN"/>
    <property type="match status" value="1"/>
</dbReference>
<dbReference type="InterPro" id="IPR003594">
    <property type="entry name" value="HATPase_dom"/>
</dbReference>
<dbReference type="CDD" id="cd00082">
    <property type="entry name" value="HisKA"/>
    <property type="match status" value="1"/>
</dbReference>
<evidence type="ECO:0000256" key="1">
    <source>
        <dbReference type="ARBA" id="ARBA00000085"/>
    </source>
</evidence>
<dbReference type="InterPro" id="IPR035965">
    <property type="entry name" value="PAS-like_dom_sf"/>
</dbReference>
<keyword evidence="3" id="KW-0597">Phosphoprotein</keyword>
<dbReference type="InterPro" id="IPR036097">
    <property type="entry name" value="HisK_dim/P_sf"/>
</dbReference>
<dbReference type="SUPFAM" id="SSF55874">
    <property type="entry name" value="ATPase domain of HSP90 chaperone/DNA topoisomerase II/histidine kinase"/>
    <property type="match status" value="1"/>
</dbReference>
<dbReference type="PANTHER" id="PTHR43304">
    <property type="entry name" value="PHYTOCHROME-LIKE PROTEIN CPH1"/>
    <property type="match status" value="1"/>
</dbReference>
<sequence length="498" mass="57608">MTYQVLVIIDSKASKSSNLEDPLLFSETPHQITSLSYEEFDHTSVSDDEFDCVIFITHLHSSLPTSLRYSLIDKFHPTPVIVVLDQYDEELERKVINEGARNCFFLDCFDQAHFDYAMQDAIRLAKLQYHSLSRVSKSNQLFRQLKDENAFYDLIEKTMPAYIFVKDENFVILRANDRFINLYPEELRNQVVGYTTLEHYSLEDREPFLIKDREAFDYGFSETLEKITFPDGKVRTMHTTKTRFDSLNGRPHILGLSIDVTEREVLIERLQKSNKDLEQFAYTASHDLKSPLNAIKKLVNWIEEDYGELFPAEVTTQFGLIKSRAERMSQLLSDLLEYSRLHKRIGEGDYEKFKFNEFVKPIHALNENSESFSLDVSDIEVLLPKTALNIVLLNLLNNTIKHHHESVGVISIKVDENKSGYIIDYQDDGPGIDDMYAQKIFEMFQTLQPRDKVEGSGMGLAIVQKIIDYYGGNIQLMDSSKGVHFRIVWPSKNVLSND</sequence>
<dbReference type="InterPro" id="IPR052162">
    <property type="entry name" value="Sensor_kinase/Photoreceptor"/>
</dbReference>
<dbReference type="Gene3D" id="3.30.565.10">
    <property type="entry name" value="Histidine kinase-like ATPase, C-terminal domain"/>
    <property type="match status" value="1"/>
</dbReference>
<name>A0ABT2YRL5_9GAMM</name>
<dbReference type="InterPro" id="IPR004358">
    <property type="entry name" value="Sig_transdc_His_kin-like_C"/>
</dbReference>
<keyword evidence="5 7" id="KW-0418">Kinase</keyword>
<dbReference type="Pfam" id="PF08448">
    <property type="entry name" value="PAS_4"/>
    <property type="match status" value="1"/>
</dbReference>
<feature type="domain" description="Histidine kinase" evidence="6">
    <location>
        <begin position="283"/>
        <end position="493"/>
    </location>
</feature>
<evidence type="ECO:0000313" key="8">
    <source>
        <dbReference type="Proteomes" id="UP001209713"/>
    </source>
</evidence>
<dbReference type="InterPro" id="IPR036890">
    <property type="entry name" value="HATPase_C_sf"/>
</dbReference>
<dbReference type="NCBIfam" id="TIGR00229">
    <property type="entry name" value="sensory_box"/>
    <property type="match status" value="1"/>
</dbReference>
<reference evidence="7 8" key="1">
    <citation type="submission" date="2022-10" db="EMBL/GenBank/DDBJ databases">
        <title>Marinomonas transparenta sp. nov. and Marinomonas sargassi sp. nov., isolated from marine alga (Sargassum natans (L.) Gaillon).</title>
        <authorList>
            <person name="Wang Y."/>
        </authorList>
    </citation>
    <scope>NUCLEOTIDE SEQUENCE [LARGE SCALE GENOMIC DNA]</scope>
    <source>
        <strain evidence="7 8">C2222</strain>
    </source>
</reference>
<comment type="catalytic activity">
    <reaction evidence="1">
        <text>ATP + protein L-histidine = ADP + protein N-phospho-L-histidine.</text>
        <dbReference type="EC" id="2.7.13.3"/>
    </reaction>
</comment>
<dbReference type="InterPro" id="IPR013656">
    <property type="entry name" value="PAS_4"/>
</dbReference>
<comment type="caution">
    <text evidence="7">The sequence shown here is derived from an EMBL/GenBank/DDBJ whole genome shotgun (WGS) entry which is preliminary data.</text>
</comment>
<dbReference type="InterPro" id="IPR005467">
    <property type="entry name" value="His_kinase_dom"/>
</dbReference>
<dbReference type="RefSeq" id="WP_263529914.1">
    <property type="nucleotide sequence ID" value="NZ_JAOVZB010000002.1"/>
</dbReference>
<gene>
    <name evidence="7" type="ORF">OFY17_06465</name>
</gene>
<evidence type="ECO:0000256" key="4">
    <source>
        <dbReference type="ARBA" id="ARBA00022679"/>
    </source>
</evidence>
<dbReference type="PRINTS" id="PR00344">
    <property type="entry name" value="BCTRLSENSOR"/>
</dbReference>
<dbReference type="Pfam" id="PF02518">
    <property type="entry name" value="HATPase_c"/>
    <property type="match status" value="1"/>
</dbReference>
<dbReference type="Gene3D" id="3.30.450.20">
    <property type="entry name" value="PAS domain"/>
    <property type="match status" value="1"/>
</dbReference>
<dbReference type="Proteomes" id="UP001209713">
    <property type="component" value="Unassembled WGS sequence"/>
</dbReference>
<evidence type="ECO:0000256" key="5">
    <source>
        <dbReference type="ARBA" id="ARBA00022777"/>
    </source>
</evidence>
<accession>A0ABT2YRL5</accession>
<organism evidence="7 8">
    <name type="scientific">Marinomonas sargassi</name>
    <dbReference type="NCBI Taxonomy" id="2984494"/>
    <lineage>
        <taxon>Bacteria</taxon>
        <taxon>Pseudomonadati</taxon>
        <taxon>Pseudomonadota</taxon>
        <taxon>Gammaproteobacteria</taxon>
        <taxon>Oceanospirillales</taxon>
        <taxon>Oceanospirillaceae</taxon>
        <taxon>Marinomonas</taxon>
    </lineage>
</organism>